<dbReference type="Pfam" id="PF06809">
    <property type="entry name" value="NPDC1"/>
    <property type="match status" value="1"/>
</dbReference>
<sequence>MVVLIRAKSDHLSSGALSNDEEDEAEAEDYTVYECPGLAPTGDMTVVNPLFSDHEVSVSDEDNNSS</sequence>
<protein>
    <submittedName>
        <fullName evidence="1">Neural proliferation differentiation and control 1</fullName>
    </submittedName>
</protein>
<proteinExistence type="predicted"/>
<dbReference type="GO" id="GO:0016020">
    <property type="term" value="C:membrane"/>
    <property type="evidence" value="ECO:0007669"/>
    <property type="project" value="InterPro"/>
</dbReference>
<dbReference type="AlphaFoldDB" id="A0A7D9K438"/>
<dbReference type="OrthoDB" id="6270617at2759"/>
<comment type="caution">
    <text evidence="1">The sequence shown here is derived from an EMBL/GenBank/DDBJ whole genome shotgun (WGS) entry which is preliminary data.</text>
</comment>
<dbReference type="Proteomes" id="UP001152795">
    <property type="component" value="Unassembled WGS sequence"/>
</dbReference>
<accession>A0A7D9K438</accession>
<evidence type="ECO:0000313" key="2">
    <source>
        <dbReference type="Proteomes" id="UP001152795"/>
    </source>
</evidence>
<gene>
    <name evidence="1" type="ORF">PACLA_8A029386</name>
</gene>
<dbReference type="PANTHER" id="PTHR23352:SF2">
    <property type="entry name" value="NEURAL PROLIFERATION DIFFERENTIATION AND CONTROL PROTEIN 1"/>
    <property type="match status" value="1"/>
</dbReference>
<feature type="non-terminal residue" evidence="1">
    <location>
        <position position="66"/>
    </location>
</feature>
<dbReference type="EMBL" id="CACRXK020026148">
    <property type="protein sequence ID" value="CAB4039994.1"/>
    <property type="molecule type" value="Genomic_DNA"/>
</dbReference>
<evidence type="ECO:0000313" key="1">
    <source>
        <dbReference type="EMBL" id="CAB4039994.1"/>
    </source>
</evidence>
<keyword evidence="2" id="KW-1185">Reference proteome</keyword>
<reference evidence="1" key="1">
    <citation type="submission" date="2020-04" db="EMBL/GenBank/DDBJ databases">
        <authorList>
            <person name="Alioto T."/>
            <person name="Alioto T."/>
            <person name="Gomez Garrido J."/>
        </authorList>
    </citation>
    <scope>NUCLEOTIDE SEQUENCE</scope>
    <source>
        <strain evidence="1">A484AB</strain>
    </source>
</reference>
<dbReference type="InterPro" id="IPR009635">
    <property type="entry name" value="NPDC1"/>
</dbReference>
<name>A0A7D9K438_PARCT</name>
<dbReference type="PANTHER" id="PTHR23352">
    <property type="entry name" value="NEURAL PROLIFERATION DIFFERENTIATION AND CONTROL PROTEIN-1 NPDC-1 PROTEIN"/>
    <property type="match status" value="1"/>
</dbReference>
<organism evidence="1 2">
    <name type="scientific">Paramuricea clavata</name>
    <name type="common">Red gorgonian</name>
    <name type="synonym">Violescent sea-whip</name>
    <dbReference type="NCBI Taxonomy" id="317549"/>
    <lineage>
        <taxon>Eukaryota</taxon>
        <taxon>Metazoa</taxon>
        <taxon>Cnidaria</taxon>
        <taxon>Anthozoa</taxon>
        <taxon>Octocorallia</taxon>
        <taxon>Malacalcyonacea</taxon>
        <taxon>Plexauridae</taxon>
        <taxon>Paramuricea</taxon>
    </lineage>
</organism>